<keyword evidence="5" id="KW-0206">Cytoskeleton</keyword>
<organism evidence="6 7">
    <name type="scientific">Ceratopteris richardii</name>
    <name type="common">Triangle waterfern</name>
    <dbReference type="NCBI Taxonomy" id="49495"/>
    <lineage>
        <taxon>Eukaryota</taxon>
        <taxon>Viridiplantae</taxon>
        <taxon>Streptophyta</taxon>
        <taxon>Embryophyta</taxon>
        <taxon>Tracheophyta</taxon>
        <taxon>Polypodiopsida</taxon>
        <taxon>Polypodiidae</taxon>
        <taxon>Polypodiales</taxon>
        <taxon>Pteridineae</taxon>
        <taxon>Pteridaceae</taxon>
        <taxon>Parkerioideae</taxon>
        <taxon>Ceratopteris</taxon>
    </lineage>
</organism>
<evidence type="ECO:0000313" key="6">
    <source>
        <dbReference type="EMBL" id="KAH7282062.1"/>
    </source>
</evidence>
<dbReference type="GO" id="GO:0007018">
    <property type="term" value="P:microtubule-based movement"/>
    <property type="evidence" value="ECO:0007669"/>
    <property type="project" value="InterPro"/>
</dbReference>
<dbReference type="OrthoDB" id="780967at2759"/>
<evidence type="ECO:0000256" key="3">
    <source>
        <dbReference type="ARBA" id="ARBA00022701"/>
    </source>
</evidence>
<comment type="subcellular location">
    <subcellularLocation>
        <location evidence="1">Cytoplasm</location>
        <location evidence="1">Cytoskeleton</location>
    </subcellularLocation>
</comment>
<dbReference type="OMA" id="NTWHHTQ"/>
<evidence type="ECO:0000256" key="4">
    <source>
        <dbReference type="ARBA" id="ARBA00023175"/>
    </source>
</evidence>
<accession>A0A8T2QDD3</accession>
<keyword evidence="4" id="KW-0505">Motor protein</keyword>
<evidence type="ECO:0000256" key="1">
    <source>
        <dbReference type="ARBA" id="ARBA00004245"/>
    </source>
</evidence>
<dbReference type="PANTHER" id="PTHR47971:SF8">
    <property type="entry name" value="KINESIN-LIKE PROTEIN"/>
    <property type="match status" value="1"/>
</dbReference>
<dbReference type="PANTHER" id="PTHR47971">
    <property type="entry name" value="KINESIN-RELATED PROTEIN 6"/>
    <property type="match status" value="1"/>
</dbReference>
<dbReference type="EMBL" id="CM035440">
    <property type="protein sequence ID" value="KAH7282062.1"/>
    <property type="molecule type" value="Genomic_DNA"/>
</dbReference>
<dbReference type="GO" id="GO:0007019">
    <property type="term" value="P:microtubule depolymerization"/>
    <property type="evidence" value="ECO:0007669"/>
    <property type="project" value="TreeGrafter"/>
</dbReference>
<dbReference type="InterPro" id="IPR027640">
    <property type="entry name" value="Kinesin-like_fam"/>
</dbReference>
<evidence type="ECO:0000256" key="2">
    <source>
        <dbReference type="ARBA" id="ARBA00022490"/>
    </source>
</evidence>
<name>A0A8T2QDD3_CERRI</name>
<keyword evidence="7" id="KW-1185">Reference proteome</keyword>
<keyword evidence="3" id="KW-0493">Microtubule</keyword>
<dbReference type="GO" id="GO:0003777">
    <property type="term" value="F:microtubule motor activity"/>
    <property type="evidence" value="ECO:0007669"/>
    <property type="project" value="InterPro"/>
</dbReference>
<sequence length="56" mass="6313">MKLIADVDQPGSRVDKYVSLLSSVLSRKAAGIVNLQARLARFQRHLQEHEILKEAL</sequence>
<dbReference type="AlphaFoldDB" id="A0A8T2QDD3"/>
<gene>
    <name evidence="6" type="ORF">KP509_35G010300</name>
</gene>
<protein>
    <submittedName>
        <fullName evidence="6">Uncharacterized protein</fullName>
    </submittedName>
</protein>
<evidence type="ECO:0000256" key="5">
    <source>
        <dbReference type="ARBA" id="ARBA00023212"/>
    </source>
</evidence>
<comment type="caution">
    <text evidence="6">The sequence shown here is derived from an EMBL/GenBank/DDBJ whole genome shotgun (WGS) entry which is preliminary data.</text>
</comment>
<dbReference type="Proteomes" id="UP000825935">
    <property type="component" value="Chromosome 35"/>
</dbReference>
<evidence type="ECO:0000313" key="7">
    <source>
        <dbReference type="Proteomes" id="UP000825935"/>
    </source>
</evidence>
<proteinExistence type="predicted"/>
<dbReference type="GO" id="GO:0005874">
    <property type="term" value="C:microtubule"/>
    <property type="evidence" value="ECO:0007669"/>
    <property type="project" value="UniProtKB-KW"/>
</dbReference>
<reference evidence="6" key="1">
    <citation type="submission" date="2021-08" db="EMBL/GenBank/DDBJ databases">
        <title>WGS assembly of Ceratopteris richardii.</title>
        <authorList>
            <person name="Marchant D.B."/>
            <person name="Chen G."/>
            <person name="Jenkins J."/>
            <person name="Shu S."/>
            <person name="Leebens-Mack J."/>
            <person name="Grimwood J."/>
            <person name="Schmutz J."/>
            <person name="Soltis P."/>
            <person name="Soltis D."/>
            <person name="Chen Z.-H."/>
        </authorList>
    </citation>
    <scope>NUCLEOTIDE SEQUENCE</scope>
    <source>
        <strain evidence="6">Whitten #5841</strain>
        <tissue evidence="6">Leaf</tissue>
    </source>
</reference>
<keyword evidence="2" id="KW-0963">Cytoplasm</keyword>